<sequence length="65" mass="7242">KDLLGGVIAKSREVLRFAQDDNGVVVPNIVRDLLGRVTAKSREVLRFAQDDSELYCRPERSEGSP</sequence>
<evidence type="ECO:0000313" key="2">
    <source>
        <dbReference type="Proteomes" id="UP000054908"/>
    </source>
</evidence>
<keyword evidence="2" id="KW-1185">Reference proteome</keyword>
<gene>
    <name evidence="1" type="ORF">Lmac_0566</name>
</gene>
<dbReference type="EMBL" id="LNYL01000013">
    <property type="protein sequence ID" value="KTD30571.1"/>
    <property type="molecule type" value="Genomic_DNA"/>
</dbReference>
<name>A0A0W0WDY6_9GAMM</name>
<comment type="caution">
    <text evidence="1">The sequence shown here is derived from an EMBL/GenBank/DDBJ whole genome shotgun (WGS) entry which is preliminary data.</text>
</comment>
<reference evidence="1 2" key="1">
    <citation type="submission" date="2015-11" db="EMBL/GenBank/DDBJ databases">
        <title>Genomic analysis of 38 Legionella species identifies large and diverse effector repertoires.</title>
        <authorList>
            <person name="Burstein D."/>
            <person name="Amaro F."/>
            <person name="Zusman T."/>
            <person name="Lifshitz Z."/>
            <person name="Cohen O."/>
            <person name="Gilbert J.A."/>
            <person name="Pupko T."/>
            <person name="Shuman H.A."/>
            <person name="Segal G."/>
        </authorList>
    </citation>
    <scope>NUCLEOTIDE SEQUENCE [LARGE SCALE GENOMIC DNA]</scope>
    <source>
        <strain evidence="1 2">PX-1-G2-E2</strain>
    </source>
</reference>
<feature type="non-terminal residue" evidence="1">
    <location>
        <position position="1"/>
    </location>
</feature>
<evidence type="ECO:0000313" key="1">
    <source>
        <dbReference type="EMBL" id="KTD30571.1"/>
    </source>
</evidence>
<organism evidence="1 2">
    <name type="scientific">Legionella maceachernii</name>
    <dbReference type="NCBI Taxonomy" id="466"/>
    <lineage>
        <taxon>Bacteria</taxon>
        <taxon>Pseudomonadati</taxon>
        <taxon>Pseudomonadota</taxon>
        <taxon>Gammaproteobacteria</taxon>
        <taxon>Legionellales</taxon>
        <taxon>Legionellaceae</taxon>
        <taxon>Legionella</taxon>
    </lineage>
</organism>
<dbReference type="PATRIC" id="fig|466.6.peg.605"/>
<proteinExistence type="predicted"/>
<dbReference type="Proteomes" id="UP000054908">
    <property type="component" value="Unassembled WGS sequence"/>
</dbReference>
<protein>
    <submittedName>
        <fullName evidence="1">Uncharacterized protein</fullName>
    </submittedName>
</protein>
<accession>A0A0W0WDY6</accession>
<dbReference type="AlphaFoldDB" id="A0A0W0WDY6"/>